<evidence type="ECO:0000313" key="1">
    <source>
        <dbReference type="EMBL" id="KAF5184666.1"/>
    </source>
</evidence>
<dbReference type="AlphaFoldDB" id="A0A7J6VHS7"/>
<protein>
    <submittedName>
        <fullName evidence="1">Uncharacterized protein</fullName>
    </submittedName>
</protein>
<keyword evidence="2" id="KW-1185">Reference proteome</keyword>
<feature type="non-terminal residue" evidence="1">
    <location>
        <position position="75"/>
    </location>
</feature>
<gene>
    <name evidence="1" type="ORF">FRX31_025749</name>
</gene>
<comment type="caution">
    <text evidence="1">The sequence shown here is derived from an EMBL/GenBank/DDBJ whole genome shotgun (WGS) entry which is preliminary data.</text>
</comment>
<dbReference type="Proteomes" id="UP000554482">
    <property type="component" value="Unassembled WGS sequence"/>
</dbReference>
<sequence>MKEVKWRLSDSISIQEDTDKNRQAANALGHSVQFRNSTPIMLQWLKPHDEEIALNTDGSLTDTSAAIGGIFRTSE</sequence>
<evidence type="ECO:0000313" key="2">
    <source>
        <dbReference type="Proteomes" id="UP000554482"/>
    </source>
</evidence>
<proteinExistence type="predicted"/>
<organism evidence="1 2">
    <name type="scientific">Thalictrum thalictroides</name>
    <name type="common">Rue-anemone</name>
    <name type="synonym">Anemone thalictroides</name>
    <dbReference type="NCBI Taxonomy" id="46969"/>
    <lineage>
        <taxon>Eukaryota</taxon>
        <taxon>Viridiplantae</taxon>
        <taxon>Streptophyta</taxon>
        <taxon>Embryophyta</taxon>
        <taxon>Tracheophyta</taxon>
        <taxon>Spermatophyta</taxon>
        <taxon>Magnoliopsida</taxon>
        <taxon>Ranunculales</taxon>
        <taxon>Ranunculaceae</taxon>
        <taxon>Thalictroideae</taxon>
        <taxon>Thalictrum</taxon>
    </lineage>
</organism>
<dbReference type="EMBL" id="JABWDY010031800">
    <property type="protein sequence ID" value="KAF5184666.1"/>
    <property type="molecule type" value="Genomic_DNA"/>
</dbReference>
<reference evidence="1 2" key="1">
    <citation type="submission" date="2020-06" db="EMBL/GenBank/DDBJ databases">
        <title>Transcriptomic and genomic resources for Thalictrum thalictroides and T. hernandezii: Facilitating candidate gene discovery in an emerging model plant lineage.</title>
        <authorList>
            <person name="Arias T."/>
            <person name="Riano-Pachon D.M."/>
            <person name="Di Stilio V.S."/>
        </authorList>
    </citation>
    <scope>NUCLEOTIDE SEQUENCE [LARGE SCALE GENOMIC DNA]</scope>
    <source>
        <strain evidence="2">cv. WT478/WT964</strain>
        <tissue evidence="1">Leaves</tissue>
    </source>
</reference>
<accession>A0A7J6VHS7</accession>
<name>A0A7J6VHS7_THATH</name>